<accession>A0ABP6DM72</accession>
<comment type="caution">
    <text evidence="2">The sequence shown here is derived from an EMBL/GenBank/DDBJ whole genome shotgun (WGS) entry which is preliminary data.</text>
</comment>
<keyword evidence="3" id="KW-1185">Reference proteome</keyword>
<proteinExistence type="predicted"/>
<reference evidence="3" key="1">
    <citation type="journal article" date="2019" name="Int. J. Syst. Evol. Microbiol.">
        <title>The Global Catalogue of Microorganisms (GCM) 10K type strain sequencing project: providing services to taxonomists for standard genome sequencing and annotation.</title>
        <authorList>
            <consortium name="The Broad Institute Genomics Platform"/>
            <consortium name="The Broad Institute Genome Sequencing Center for Infectious Disease"/>
            <person name="Wu L."/>
            <person name="Ma J."/>
        </authorList>
    </citation>
    <scope>NUCLEOTIDE SEQUENCE [LARGE SCALE GENOMIC DNA]</scope>
    <source>
        <strain evidence="3">JCM 6835</strain>
    </source>
</reference>
<evidence type="ECO:0000313" key="3">
    <source>
        <dbReference type="Proteomes" id="UP001501666"/>
    </source>
</evidence>
<evidence type="ECO:0000256" key="1">
    <source>
        <dbReference type="SAM" id="Coils"/>
    </source>
</evidence>
<evidence type="ECO:0000313" key="2">
    <source>
        <dbReference type="EMBL" id="GAA2644800.1"/>
    </source>
</evidence>
<dbReference type="Proteomes" id="UP001501666">
    <property type="component" value="Unassembled WGS sequence"/>
</dbReference>
<organism evidence="2 3">
    <name type="scientific">Nonomuraea recticatena</name>
    <dbReference type="NCBI Taxonomy" id="46178"/>
    <lineage>
        <taxon>Bacteria</taxon>
        <taxon>Bacillati</taxon>
        <taxon>Actinomycetota</taxon>
        <taxon>Actinomycetes</taxon>
        <taxon>Streptosporangiales</taxon>
        <taxon>Streptosporangiaceae</taxon>
        <taxon>Nonomuraea</taxon>
    </lineage>
</organism>
<name>A0ABP6DM72_9ACTN</name>
<sequence length="151" mass="16903">MPYPRPSRVIRKYVSRVYTQATLTGEVAGMGTELSRQTTEDPAVRSAERIVSSARLGELYECSALLRRTRQRAEEIVNEARVLLAEAELYGDPIRVLALNAQLEEARAAYRRILQAYTTICRKIAEERSAIIMAQVEETRTAMNEGLSGVA</sequence>
<protein>
    <submittedName>
        <fullName evidence="2">Uncharacterized protein</fullName>
    </submittedName>
</protein>
<dbReference type="EMBL" id="BAAATE010000001">
    <property type="protein sequence ID" value="GAA2644800.1"/>
    <property type="molecule type" value="Genomic_DNA"/>
</dbReference>
<feature type="coiled-coil region" evidence="1">
    <location>
        <begin position="66"/>
        <end position="116"/>
    </location>
</feature>
<keyword evidence="1" id="KW-0175">Coiled coil</keyword>
<gene>
    <name evidence="2" type="ORF">GCM10010412_006390</name>
</gene>